<protein>
    <recommendedName>
        <fullName evidence="3">Tyr recombinase domain-containing protein</fullName>
    </recommendedName>
</protein>
<keyword evidence="1" id="KW-0238">DNA-binding</keyword>
<accession>A0A1F7F995</accession>
<feature type="domain" description="Tyr recombinase" evidence="3">
    <location>
        <begin position="183"/>
        <end position="361"/>
    </location>
</feature>
<sequence>MLPEMEAKMGKIHGSKVEPGIWRLAPRKFILEAHVDGCGRVRETCEGTLYEARTRLEGLKKQIREKKPENGRSLTFEKVRDVLEYYKEHHFQFTPRYKASKSIYQTLLKELGELPISELSQDSFNTWLRTIETTKSVHKRTPRPATINNYIKIVKSAFNFCQERGSVATNPISKMKLRPELNIQRRIVSFEEFMALYREVPSHLQPWLEFIYKVPTRRGEVISLRNSEDISLSEQKLYLLDGESKTEEGRVFCIPSSMMDYFRNIPPESKRVFFRPEQTSQGMVYHPLRGNGVLQALTRAAERLKMKGINVHMFRRTAAVNMIRSGVDIKTVQVAGGWLSLEVLMDRYLPLGDEDVKKAVDKVDVPIDRLKLSA</sequence>
<dbReference type="PROSITE" id="PS51898">
    <property type="entry name" value="TYR_RECOMBINASE"/>
    <property type="match status" value="1"/>
</dbReference>
<dbReference type="InterPro" id="IPR011010">
    <property type="entry name" value="DNA_brk_join_enz"/>
</dbReference>
<dbReference type="GO" id="GO:0003677">
    <property type="term" value="F:DNA binding"/>
    <property type="evidence" value="ECO:0007669"/>
    <property type="project" value="UniProtKB-KW"/>
</dbReference>
<dbReference type="Gene3D" id="1.10.150.130">
    <property type="match status" value="1"/>
</dbReference>
<proteinExistence type="predicted"/>
<keyword evidence="2" id="KW-0233">DNA recombination</keyword>
<dbReference type="Proteomes" id="UP000179243">
    <property type="component" value="Unassembled WGS sequence"/>
</dbReference>
<dbReference type="CDD" id="cd00397">
    <property type="entry name" value="DNA_BRE_C"/>
    <property type="match status" value="1"/>
</dbReference>
<dbReference type="GO" id="GO:0015074">
    <property type="term" value="P:DNA integration"/>
    <property type="evidence" value="ECO:0007669"/>
    <property type="project" value="InterPro"/>
</dbReference>
<evidence type="ECO:0000259" key="3">
    <source>
        <dbReference type="PROSITE" id="PS51898"/>
    </source>
</evidence>
<dbReference type="InterPro" id="IPR002104">
    <property type="entry name" value="Integrase_catalytic"/>
</dbReference>
<dbReference type="InterPro" id="IPR010998">
    <property type="entry name" value="Integrase_recombinase_N"/>
</dbReference>
<dbReference type="EMBL" id="MFYX01000097">
    <property type="protein sequence ID" value="OGK03097.1"/>
    <property type="molecule type" value="Genomic_DNA"/>
</dbReference>
<reference evidence="4 5" key="1">
    <citation type="journal article" date="2016" name="Nat. Commun.">
        <title>Thousands of microbial genomes shed light on interconnected biogeochemical processes in an aquifer system.</title>
        <authorList>
            <person name="Anantharaman K."/>
            <person name="Brown C.T."/>
            <person name="Hug L.A."/>
            <person name="Sharon I."/>
            <person name="Castelle C.J."/>
            <person name="Probst A.J."/>
            <person name="Thomas B.C."/>
            <person name="Singh A."/>
            <person name="Wilkins M.J."/>
            <person name="Karaoz U."/>
            <person name="Brodie E.L."/>
            <person name="Williams K.H."/>
            <person name="Hubbard S.S."/>
            <person name="Banfield J.F."/>
        </authorList>
    </citation>
    <scope>NUCLEOTIDE SEQUENCE [LARGE SCALE GENOMIC DNA]</scope>
</reference>
<dbReference type="GO" id="GO:0006310">
    <property type="term" value="P:DNA recombination"/>
    <property type="evidence" value="ECO:0007669"/>
    <property type="project" value="UniProtKB-KW"/>
</dbReference>
<dbReference type="InterPro" id="IPR050090">
    <property type="entry name" value="Tyrosine_recombinase_XerCD"/>
</dbReference>
<evidence type="ECO:0000313" key="5">
    <source>
        <dbReference type="Proteomes" id="UP000179243"/>
    </source>
</evidence>
<dbReference type="SUPFAM" id="SSF56349">
    <property type="entry name" value="DNA breaking-rejoining enzymes"/>
    <property type="match status" value="1"/>
</dbReference>
<name>A0A1F7F995_UNCRA</name>
<organism evidence="4 5">
    <name type="scientific">Candidatus Raymondbacteria bacterium RIFOXYD12_FULL_49_13</name>
    <dbReference type="NCBI Taxonomy" id="1817890"/>
    <lineage>
        <taxon>Bacteria</taxon>
        <taxon>Raymondiibacteriota</taxon>
    </lineage>
</organism>
<dbReference type="Gene3D" id="1.10.443.10">
    <property type="entry name" value="Intergrase catalytic core"/>
    <property type="match status" value="1"/>
</dbReference>
<evidence type="ECO:0000313" key="4">
    <source>
        <dbReference type="EMBL" id="OGK03097.1"/>
    </source>
</evidence>
<dbReference type="PANTHER" id="PTHR30349">
    <property type="entry name" value="PHAGE INTEGRASE-RELATED"/>
    <property type="match status" value="1"/>
</dbReference>
<evidence type="ECO:0000256" key="2">
    <source>
        <dbReference type="ARBA" id="ARBA00023172"/>
    </source>
</evidence>
<dbReference type="Pfam" id="PF00589">
    <property type="entry name" value="Phage_integrase"/>
    <property type="match status" value="1"/>
</dbReference>
<dbReference type="InterPro" id="IPR013762">
    <property type="entry name" value="Integrase-like_cat_sf"/>
</dbReference>
<comment type="caution">
    <text evidence="4">The sequence shown here is derived from an EMBL/GenBank/DDBJ whole genome shotgun (WGS) entry which is preliminary data.</text>
</comment>
<evidence type="ECO:0000256" key="1">
    <source>
        <dbReference type="ARBA" id="ARBA00023125"/>
    </source>
</evidence>
<gene>
    <name evidence="4" type="ORF">A2519_06785</name>
</gene>
<dbReference type="AlphaFoldDB" id="A0A1F7F995"/>